<evidence type="ECO:0000256" key="3">
    <source>
        <dbReference type="ARBA" id="ARBA00022448"/>
    </source>
</evidence>
<evidence type="ECO:0000256" key="6">
    <source>
        <dbReference type="ARBA" id="ARBA00023136"/>
    </source>
</evidence>
<feature type="transmembrane region" description="Helical" evidence="8">
    <location>
        <begin position="7"/>
        <end position="25"/>
    </location>
</feature>
<reference evidence="9" key="1">
    <citation type="submission" date="2022-12" db="EMBL/GenBank/DDBJ databases">
        <authorList>
            <person name="Petersen C."/>
        </authorList>
    </citation>
    <scope>NUCLEOTIDE SEQUENCE</scope>
    <source>
        <strain evidence="9">IBT 21472</strain>
    </source>
</reference>
<evidence type="ECO:0000256" key="1">
    <source>
        <dbReference type="ARBA" id="ARBA00004141"/>
    </source>
</evidence>
<dbReference type="PANTHER" id="PTHR48022">
    <property type="entry name" value="PLASTIDIC GLUCOSE TRANSPORTER 4"/>
    <property type="match status" value="1"/>
</dbReference>
<feature type="transmembrane region" description="Helical" evidence="8">
    <location>
        <begin position="171"/>
        <end position="192"/>
    </location>
</feature>
<dbReference type="PANTHER" id="PTHR48022:SF28">
    <property type="entry name" value="MAJOR FACILITATOR SUPERFAMILY (MFS) PROFILE DOMAIN-CONTAINING PROTEIN-RELATED"/>
    <property type="match status" value="1"/>
</dbReference>
<evidence type="ECO:0000313" key="9">
    <source>
        <dbReference type="EMBL" id="KAJ5315472.1"/>
    </source>
</evidence>
<dbReference type="GO" id="GO:0016020">
    <property type="term" value="C:membrane"/>
    <property type="evidence" value="ECO:0007669"/>
    <property type="project" value="UniProtKB-SubCell"/>
</dbReference>
<dbReference type="InterPro" id="IPR005829">
    <property type="entry name" value="Sugar_transporter_CS"/>
</dbReference>
<feature type="transmembrane region" description="Helical" evidence="8">
    <location>
        <begin position="427"/>
        <end position="445"/>
    </location>
</feature>
<feature type="transmembrane region" description="Helical" evidence="8">
    <location>
        <begin position="139"/>
        <end position="159"/>
    </location>
</feature>
<feature type="transmembrane region" description="Helical" evidence="8">
    <location>
        <begin position="53"/>
        <end position="73"/>
    </location>
</feature>
<dbReference type="SUPFAM" id="SSF103473">
    <property type="entry name" value="MFS general substrate transporter"/>
    <property type="match status" value="1"/>
</dbReference>
<keyword evidence="3 7" id="KW-0813">Transport</keyword>
<feature type="transmembrane region" description="Helical" evidence="8">
    <location>
        <begin position="106"/>
        <end position="127"/>
    </location>
</feature>
<feature type="transmembrane region" description="Helical" evidence="8">
    <location>
        <begin position="266"/>
        <end position="290"/>
    </location>
</feature>
<dbReference type="Proteomes" id="UP001147746">
    <property type="component" value="Unassembled WGS sequence"/>
</dbReference>
<evidence type="ECO:0000256" key="8">
    <source>
        <dbReference type="SAM" id="Phobius"/>
    </source>
</evidence>
<evidence type="ECO:0000256" key="4">
    <source>
        <dbReference type="ARBA" id="ARBA00022692"/>
    </source>
</evidence>
<dbReference type="NCBIfam" id="TIGR00879">
    <property type="entry name" value="SP"/>
    <property type="match status" value="1"/>
</dbReference>
<dbReference type="AlphaFoldDB" id="A0A9W9PZ96"/>
<feature type="transmembrane region" description="Helical" evidence="8">
    <location>
        <begin position="302"/>
        <end position="323"/>
    </location>
</feature>
<gene>
    <name evidence="9" type="ORF">N7476_005779</name>
</gene>
<dbReference type="InterPro" id="IPR050360">
    <property type="entry name" value="MFS_Sugar_Transporters"/>
</dbReference>
<protein>
    <submittedName>
        <fullName evidence="9">Uncharacterized protein</fullName>
    </submittedName>
</protein>
<keyword evidence="10" id="KW-1185">Reference proteome</keyword>
<feature type="transmembrane region" description="Helical" evidence="8">
    <location>
        <begin position="330"/>
        <end position="350"/>
    </location>
</feature>
<dbReference type="InterPro" id="IPR003663">
    <property type="entry name" value="Sugar/inositol_transpt"/>
</dbReference>
<keyword evidence="4 8" id="KW-0812">Transmembrane</keyword>
<dbReference type="FunFam" id="1.20.1250.20:FF:000090">
    <property type="entry name" value="MFS sugar transporter, putative"/>
    <property type="match status" value="1"/>
</dbReference>
<keyword evidence="6 8" id="KW-0472">Membrane</keyword>
<dbReference type="InterPro" id="IPR036259">
    <property type="entry name" value="MFS_trans_sf"/>
</dbReference>
<evidence type="ECO:0000313" key="10">
    <source>
        <dbReference type="Proteomes" id="UP001147746"/>
    </source>
</evidence>
<keyword evidence="5 8" id="KW-1133">Transmembrane helix</keyword>
<evidence type="ECO:0000256" key="5">
    <source>
        <dbReference type="ARBA" id="ARBA00022989"/>
    </source>
</evidence>
<feature type="transmembrane region" description="Helical" evidence="8">
    <location>
        <begin position="404"/>
        <end position="421"/>
    </location>
</feature>
<dbReference type="PROSITE" id="PS50850">
    <property type="entry name" value="MFS"/>
    <property type="match status" value="1"/>
</dbReference>
<dbReference type="Gene3D" id="1.20.1250.20">
    <property type="entry name" value="MFS general substrate transporter like domains"/>
    <property type="match status" value="1"/>
</dbReference>
<dbReference type="PROSITE" id="PS00216">
    <property type="entry name" value="SUGAR_TRANSPORT_1"/>
    <property type="match status" value="1"/>
</dbReference>
<comment type="subcellular location">
    <subcellularLocation>
        <location evidence="1">Membrane</location>
        <topology evidence="1">Multi-pass membrane protein</topology>
    </subcellularLocation>
</comment>
<accession>A0A9W9PZ96</accession>
<dbReference type="Pfam" id="PF00083">
    <property type="entry name" value="Sugar_tr"/>
    <property type="match status" value="1"/>
</dbReference>
<name>A0A9W9PZ96_9EURO</name>
<feature type="transmembrane region" description="Helical" evidence="8">
    <location>
        <begin position="356"/>
        <end position="383"/>
    </location>
</feature>
<dbReference type="EMBL" id="JAPZBO010000005">
    <property type="protein sequence ID" value="KAJ5315472.1"/>
    <property type="molecule type" value="Genomic_DNA"/>
</dbReference>
<dbReference type="InterPro" id="IPR020846">
    <property type="entry name" value="MFS_dom"/>
</dbReference>
<proteinExistence type="inferred from homology"/>
<dbReference type="InterPro" id="IPR005828">
    <property type="entry name" value="MFS_sugar_transport-like"/>
</dbReference>
<comment type="caution">
    <text evidence="9">The sequence shown here is derived from an EMBL/GenBank/DDBJ whole genome shotgun (WGS) entry which is preliminary data.</text>
</comment>
<reference evidence="9" key="2">
    <citation type="journal article" date="2023" name="IMA Fungus">
        <title>Comparative genomic study of the Penicillium genus elucidates a diverse pangenome and 15 lateral gene transfer events.</title>
        <authorList>
            <person name="Petersen C."/>
            <person name="Sorensen T."/>
            <person name="Nielsen M.R."/>
            <person name="Sondergaard T.E."/>
            <person name="Sorensen J.L."/>
            <person name="Fitzpatrick D.A."/>
            <person name="Frisvad J.C."/>
            <person name="Nielsen K.L."/>
        </authorList>
    </citation>
    <scope>NUCLEOTIDE SEQUENCE</scope>
    <source>
        <strain evidence="9">IBT 21472</strain>
    </source>
</reference>
<dbReference type="GO" id="GO:0005351">
    <property type="term" value="F:carbohydrate:proton symporter activity"/>
    <property type="evidence" value="ECO:0007669"/>
    <property type="project" value="TreeGrafter"/>
</dbReference>
<dbReference type="PRINTS" id="PR00171">
    <property type="entry name" value="SUGRTRNSPORT"/>
</dbReference>
<comment type="similarity">
    <text evidence="2 7">Belongs to the major facilitator superfamily. Sugar transporter (TC 2.A.1.1) family.</text>
</comment>
<feature type="transmembrane region" description="Helical" evidence="8">
    <location>
        <begin position="82"/>
        <end position="100"/>
    </location>
</feature>
<organism evidence="9 10">
    <name type="scientific">Penicillium atrosanguineum</name>
    <dbReference type="NCBI Taxonomy" id="1132637"/>
    <lineage>
        <taxon>Eukaryota</taxon>
        <taxon>Fungi</taxon>
        <taxon>Dikarya</taxon>
        <taxon>Ascomycota</taxon>
        <taxon>Pezizomycotina</taxon>
        <taxon>Eurotiomycetes</taxon>
        <taxon>Eurotiomycetidae</taxon>
        <taxon>Eurotiales</taxon>
        <taxon>Aspergillaceae</taxon>
        <taxon>Penicillium</taxon>
    </lineage>
</organism>
<evidence type="ECO:0000256" key="2">
    <source>
        <dbReference type="ARBA" id="ARBA00010992"/>
    </source>
</evidence>
<sequence>MAIQGQALCILMTVTCGLSYLLYGYDQGFMSGVLLVDDYLITMGNPSSMMQGLLSSLYTLGCFFGSIGSMLFSERLGRRNPILIGTVFILIGATIQMSSYSRAQFLVGRIVAGLGTGLNTSLIPVWQAETLPARKREKFGALQYVLVCTGASISYWMSYALSFSSNQPFEWRFAVAAQCVFGVLLLVIVPWMPESPRWLFIHNRADEALAIIMKMHGTSNVDDEEVQTEIKVINQAIEVEERNGASKWIHLFKNEKETQNLRRVMLGWWLMFMVMWSGVCSIGYYISYLFETSVGLSHNLSLLLSGFNGLWYLISALIPFVIINRLGKRWCLMIGAFGMGCCFLTMSLTIRSGTYAASIVCVIAFFLYYTFFALGFLAIPWLYNAEILPLHLRSRGNAITTSSNWIWNFVTVMITPSVMSGQGWKGYLIFTVFNFCFIPFIYLFYPETTGRRLEEIDAIFYKTSPIVAGTEWVSKGRFETDHLDRMVENIESAKAETIYVEDLSTI</sequence>
<evidence type="ECO:0000256" key="7">
    <source>
        <dbReference type="RuleBase" id="RU003346"/>
    </source>
</evidence>